<keyword evidence="1" id="KW-0812">Transmembrane</keyword>
<evidence type="ECO:0000313" key="2">
    <source>
        <dbReference type="EMBL" id="GIY88589.1"/>
    </source>
</evidence>
<protein>
    <submittedName>
        <fullName evidence="2">Uncharacterized protein</fullName>
    </submittedName>
</protein>
<proteinExistence type="predicted"/>
<reference evidence="2 3" key="1">
    <citation type="submission" date="2021-06" db="EMBL/GenBank/DDBJ databases">
        <title>Caerostris extrusa draft genome.</title>
        <authorList>
            <person name="Kono N."/>
            <person name="Arakawa K."/>
        </authorList>
    </citation>
    <scope>NUCLEOTIDE SEQUENCE [LARGE SCALE GENOMIC DNA]</scope>
</reference>
<dbReference type="EMBL" id="BPLR01017077">
    <property type="protein sequence ID" value="GIY88589.1"/>
    <property type="molecule type" value="Genomic_DNA"/>
</dbReference>
<feature type="transmembrane region" description="Helical" evidence="1">
    <location>
        <begin position="17"/>
        <end position="34"/>
    </location>
</feature>
<comment type="caution">
    <text evidence="2">The sequence shown here is derived from an EMBL/GenBank/DDBJ whole genome shotgun (WGS) entry which is preliminary data.</text>
</comment>
<dbReference type="Proteomes" id="UP001054945">
    <property type="component" value="Unassembled WGS sequence"/>
</dbReference>
<keyword evidence="3" id="KW-1185">Reference proteome</keyword>
<keyword evidence="1" id="KW-0472">Membrane</keyword>
<gene>
    <name evidence="2" type="ORF">CEXT_663671</name>
</gene>
<name>A0AAV4X4A8_CAEEX</name>
<dbReference type="AlphaFoldDB" id="A0AAV4X4A8"/>
<keyword evidence="1" id="KW-1133">Transmembrane helix</keyword>
<feature type="transmembrane region" description="Helical" evidence="1">
    <location>
        <begin position="67"/>
        <end position="88"/>
    </location>
</feature>
<accession>A0AAV4X4A8</accession>
<sequence length="147" mass="17375">MTQCLWLSFLSDAKDEWTALIILFLQLWIYINLFRSRTRIHLLTNNLERISNMIRVDTIQRKDTLKIYIWVYCLLVTCWTACFEVALFNSRMIAYDQHRLRKSEFIPVYLKEHLVVILKGAYAFMFLVGNGFSSQCCLDIIALHVAT</sequence>
<evidence type="ECO:0000256" key="1">
    <source>
        <dbReference type="SAM" id="Phobius"/>
    </source>
</evidence>
<evidence type="ECO:0000313" key="3">
    <source>
        <dbReference type="Proteomes" id="UP001054945"/>
    </source>
</evidence>
<feature type="transmembrane region" description="Helical" evidence="1">
    <location>
        <begin position="108"/>
        <end position="128"/>
    </location>
</feature>
<organism evidence="2 3">
    <name type="scientific">Caerostris extrusa</name>
    <name type="common">Bark spider</name>
    <name type="synonym">Caerostris bankana</name>
    <dbReference type="NCBI Taxonomy" id="172846"/>
    <lineage>
        <taxon>Eukaryota</taxon>
        <taxon>Metazoa</taxon>
        <taxon>Ecdysozoa</taxon>
        <taxon>Arthropoda</taxon>
        <taxon>Chelicerata</taxon>
        <taxon>Arachnida</taxon>
        <taxon>Araneae</taxon>
        <taxon>Araneomorphae</taxon>
        <taxon>Entelegynae</taxon>
        <taxon>Araneoidea</taxon>
        <taxon>Araneidae</taxon>
        <taxon>Caerostris</taxon>
    </lineage>
</organism>